<dbReference type="RefSeq" id="WP_345599913.1">
    <property type="nucleotide sequence ID" value="NZ_BAABLT010000001.1"/>
</dbReference>
<name>A0ABW3FNL5_9PSEU</name>
<evidence type="ECO:0000313" key="1">
    <source>
        <dbReference type="EMBL" id="MFD0919423.1"/>
    </source>
</evidence>
<comment type="caution">
    <text evidence="1">The sequence shown here is derived from an EMBL/GenBank/DDBJ whole genome shotgun (WGS) entry which is preliminary data.</text>
</comment>
<gene>
    <name evidence="1" type="ORF">ACFQ16_06690</name>
</gene>
<accession>A0ABW3FNL5</accession>
<sequence>MTDSHFAMSDAETRAVLESLVRSANSRGYPDGIDENELLAKYEIVHNDTANARVHLAAIQAIVEERVDVWVNDQGKTVYSARDGA</sequence>
<dbReference type="EMBL" id="JBHTIW010000003">
    <property type="protein sequence ID" value="MFD0919423.1"/>
    <property type="molecule type" value="Genomic_DNA"/>
</dbReference>
<protein>
    <submittedName>
        <fullName evidence="1">Uncharacterized protein</fullName>
    </submittedName>
</protein>
<evidence type="ECO:0000313" key="2">
    <source>
        <dbReference type="Proteomes" id="UP001597018"/>
    </source>
</evidence>
<dbReference type="Proteomes" id="UP001597018">
    <property type="component" value="Unassembled WGS sequence"/>
</dbReference>
<proteinExistence type="predicted"/>
<reference evidence="2" key="1">
    <citation type="journal article" date="2019" name="Int. J. Syst. Evol. Microbiol.">
        <title>The Global Catalogue of Microorganisms (GCM) 10K type strain sequencing project: providing services to taxonomists for standard genome sequencing and annotation.</title>
        <authorList>
            <consortium name="The Broad Institute Genomics Platform"/>
            <consortium name="The Broad Institute Genome Sequencing Center for Infectious Disease"/>
            <person name="Wu L."/>
            <person name="Ma J."/>
        </authorList>
    </citation>
    <scope>NUCLEOTIDE SEQUENCE [LARGE SCALE GENOMIC DNA]</scope>
    <source>
        <strain evidence="2">CCUG 56401</strain>
    </source>
</reference>
<keyword evidence="2" id="KW-1185">Reference proteome</keyword>
<organism evidence="1 2">
    <name type="scientific">Saccharopolyspora rosea</name>
    <dbReference type="NCBI Taxonomy" id="524884"/>
    <lineage>
        <taxon>Bacteria</taxon>
        <taxon>Bacillati</taxon>
        <taxon>Actinomycetota</taxon>
        <taxon>Actinomycetes</taxon>
        <taxon>Pseudonocardiales</taxon>
        <taxon>Pseudonocardiaceae</taxon>
        <taxon>Saccharopolyspora</taxon>
    </lineage>
</organism>